<reference evidence="2" key="1">
    <citation type="journal article" date="2022" name="Mol. Ecol. Resour.">
        <title>The genomes of chicory, endive, great burdock and yacon provide insights into Asteraceae palaeo-polyploidization history and plant inulin production.</title>
        <authorList>
            <person name="Fan W."/>
            <person name="Wang S."/>
            <person name="Wang H."/>
            <person name="Wang A."/>
            <person name="Jiang F."/>
            <person name="Liu H."/>
            <person name="Zhao H."/>
            <person name="Xu D."/>
            <person name="Zhang Y."/>
        </authorList>
    </citation>
    <scope>NUCLEOTIDE SEQUENCE [LARGE SCALE GENOMIC DNA]</scope>
    <source>
        <strain evidence="2">cv. Niubang</strain>
    </source>
</reference>
<dbReference type="EMBL" id="CM042049">
    <property type="protein sequence ID" value="KAI3747512.1"/>
    <property type="molecule type" value="Genomic_DNA"/>
</dbReference>
<name>A0ACB9DLV9_ARCLA</name>
<sequence>MKNMALNTIKIDNRVCNFTTLATKPRTLKTCGRSLSSGHGGVTAWGGKAMKRQHCEVVHKAEAMGK</sequence>
<gene>
    <name evidence="1" type="ORF">L6452_09971</name>
</gene>
<keyword evidence="2" id="KW-1185">Reference proteome</keyword>
<reference evidence="1 2" key="2">
    <citation type="journal article" date="2022" name="Mol. Ecol. Resour.">
        <title>The genomes of chicory, endive, great burdock and yacon provide insights into Asteraceae paleo-polyploidization history and plant inulin production.</title>
        <authorList>
            <person name="Fan W."/>
            <person name="Wang S."/>
            <person name="Wang H."/>
            <person name="Wang A."/>
            <person name="Jiang F."/>
            <person name="Liu H."/>
            <person name="Zhao H."/>
            <person name="Xu D."/>
            <person name="Zhang Y."/>
        </authorList>
    </citation>
    <scope>NUCLEOTIDE SEQUENCE [LARGE SCALE GENOMIC DNA]</scope>
    <source>
        <strain evidence="2">cv. Niubang</strain>
    </source>
</reference>
<comment type="caution">
    <text evidence="1">The sequence shown here is derived from an EMBL/GenBank/DDBJ whole genome shotgun (WGS) entry which is preliminary data.</text>
</comment>
<evidence type="ECO:0000313" key="2">
    <source>
        <dbReference type="Proteomes" id="UP001055879"/>
    </source>
</evidence>
<dbReference type="Proteomes" id="UP001055879">
    <property type="component" value="Linkage Group LG03"/>
</dbReference>
<protein>
    <submittedName>
        <fullName evidence="1">Uncharacterized protein</fullName>
    </submittedName>
</protein>
<organism evidence="1 2">
    <name type="scientific">Arctium lappa</name>
    <name type="common">Greater burdock</name>
    <name type="synonym">Lappa major</name>
    <dbReference type="NCBI Taxonomy" id="4217"/>
    <lineage>
        <taxon>Eukaryota</taxon>
        <taxon>Viridiplantae</taxon>
        <taxon>Streptophyta</taxon>
        <taxon>Embryophyta</taxon>
        <taxon>Tracheophyta</taxon>
        <taxon>Spermatophyta</taxon>
        <taxon>Magnoliopsida</taxon>
        <taxon>eudicotyledons</taxon>
        <taxon>Gunneridae</taxon>
        <taxon>Pentapetalae</taxon>
        <taxon>asterids</taxon>
        <taxon>campanulids</taxon>
        <taxon>Asterales</taxon>
        <taxon>Asteraceae</taxon>
        <taxon>Carduoideae</taxon>
        <taxon>Cardueae</taxon>
        <taxon>Arctiinae</taxon>
        <taxon>Arctium</taxon>
    </lineage>
</organism>
<evidence type="ECO:0000313" key="1">
    <source>
        <dbReference type="EMBL" id="KAI3747512.1"/>
    </source>
</evidence>
<accession>A0ACB9DLV9</accession>
<proteinExistence type="predicted"/>